<dbReference type="Pfam" id="PF13365">
    <property type="entry name" value="Trypsin_2"/>
    <property type="match status" value="1"/>
</dbReference>
<dbReference type="Gene3D" id="2.40.50.140">
    <property type="entry name" value="Nucleic acid-binding proteins"/>
    <property type="match status" value="1"/>
</dbReference>
<dbReference type="Gene3D" id="2.40.10.10">
    <property type="entry name" value="Trypsin-like serine proteases"/>
    <property type="match status" value="2"/>
</dbReference>
<dbReference type="InterPro" id="IPR047738">
    <property type="entry name" value="SAV_2336-like_N"/>
</dbReference>
<dbReference type="InterPro" id="IPR019844">
    <property type="entry name" value="CSD_CS"/>
</dbReference>
<organism evidence="4 5">
    <name type="scientific">Streptomyces fuscus</name>
    <dbReference type="NCBI Taxonomy" id="3048495"/>
    <lineage>
        <taxon>Bacteria</taxon>
        <taxon>Bacillati</taxon>
        <taxon>Actinomycetota</taxon>
        <taxon>Actinomycetes</taxon>
        <taxon>Kitasatosporales</taxon>
        <taxon>Streptomycetaceae</taxon>
        <taxon>Streptomyces</taxon>
    </lineage>
</organism>
<dbReference type="PRINTS" id="PR00050">
    <property type="entry name" value="COLDSHOCK"/>
</dbReference>
<accession>A0ABT7J0T4</accession>
<dbReference type="RefSeq" id="WP_285433783.1">
    <property type="nucleotide sequence ID" value="NZ_JASJUS010000016.1"/>
</dbReference>
<name>A0ABT7J0T4_9ACTN</name>
<comment type="caution">
    <text evidence="4">The sequence shown here is derived from an EMBL/GenBank/DDBJ whole genome shotgun (WGS) entry which is preliminary data.</text>
</comment>
<evidence type="ECO:0000256" key="2">
    <source>
        <dbReference type="SAM" id="MobiDB-lite"/>
    </source>
</evidence>
<dbReference type="InterPro" id="IPR011129">
    <property type="entry name" value="CSD"/>
</dbReference>
<gene>
    <name evidence="4" type="ORF">QNN03_18730</name>
</gene>
<feature type="domain" description="CSD" evidence="3">
    <location>
        <begin position="1255"/>
        <end position="1319"/>
    </location>
</feature>
<comment type="subcellular location">
    <subcellularLocation>
        <location evidence="1">Cytoplasm</location>
    </subcellularLocation>
</comment>
<dbReference type="PROSITE" id="PS51857">
    <property type="entry name" value="CSD_2"/>
    <property type="match status" value="1"/>
</dbReference>
<dbReference type="InterPro" id="IPR043504">
    <property type="entry name" value="Peptidase_S1_PA_chymotrypsin"/>
</dbReference>
<dbReference type="Proteomes" id="UP001241926">
    <property type="component" value="Unassembled WGS sequence"/>
</dbReference>
<feature type="region of interest" description="Disordered" evidence="2">
    <location>
        <begin position="35"/>
        <end position="69"/>
    </location>
</feature>
<evidence type="ECO:0000313" key="5">
    <source>
        <dbReference type="Proteomes" id="UP001241926"/>
    </source>
</evidence>
<dbReference type="SMART" id="SM00357">
    <property type="entry name" value="CSP"/>
    <property type="match status" value="1"/>
</dbReference>
<protein>
    <submittedName>
        <fullName evidence="4">SAV_2336 N-terminal domain-related protein</fullName>
    </submittedName>
</protein>
<dbReference type="InterPro" id="IPR002059">
    <property type="entry name" value="CSP_DNA-bd"/>
</dbReference>
<dbReference type="PROSITE" id="PS00352">
    <property type="entry name" value="CSD_1"/>
    <property type="match status" value="1"/>
</dbReference>
<dbReference type="NCBIfam" id="NF041121">
    <property type="entry name" value="SAV_2336_NTERM"/>
    <property type="match status" value="1"/>
</dbReference>
<sequence length="1320" mass="143796">MIEDLFQALREADADAGPEELADILWLATRVGGAEHTDVRPGPDAGEEPEPLDPPEFPVPGPQEAEPAPEEGFYSAADVTDAPGPSRDGIDLVRVRRASFLRDPLALMRALRPVGRSTGGRAPEHRVAHLELDEELTVRRTVEQRLPVPVLRPRKARWLELALVVDAHHSMLLWHDLVAELRRVFVQTGIFRDVRVWHLRGTGESGPLSVSRTPDGERRHVQEVSDPSGNRLVLIVTDTVASGWAGDKVAAMLRQWSAHGPVALLNVLPRRLWDRGAVRPRALRIRSVGPAAPNASWRQSPATARPRRRRRAEPKGIAVPVVEATAESVSVLAKVVAGDGQWKRVHCLTVPQSAPTPPRAEEEPVAEGVEAILRRFRAGASPAAQQLAGYLSAVPLSLPVMNLVRQVMLPDSEHGHLAEVALGGLLKPWADADATDPDSVPFDFRPGVRAALLGGQRRDAITSVQEVVRREMGAGVSERGAVSGGDFLAGRTAEGEGGRWGVAGEAVPFAVRPSRTAEAAEAAEPLWQRVAELAELVPADYVERAVDEQLREVTDRALEGQSSCTVLIGRRGAGKTAAVARAVGRLPDDWTLWVPRGPEEMESGLPLLPDRSVVLLDQPLLFGLSYFRSLVPPRKSGPVLVFAEVTEDAVDSLPKDPYLNLVRLDSPAWGSDVLRRIQEAPPVVRALLRAALDIQRLGHAPAMPHELLTAATRLYVPEDAHEEPLGRPLSAALEHACRASDSGEQPFMFREPQRRRYLLSDFVRRAVEAHTPFVDPPEALWQVLTQHADHDSLPALARSARRRGRPEAALQLGTAHAFYDVYDPSPRSAAIIGELVKDAEQRLVQVRNNRGDLLGSGICLSDDGLVVTAFAGLSASDLNRVLRVRPHRSNHVAAARLLTSPVQSDLCYLVMHPRAPRPGVTTLSATSMPHPGQDVLVVGLDSQRGLELTVLRCRVDPLTSDTYDLVRLAPNPWPAPGAAVVDLQGQVIGAVCIADESSRPRRLIGSPITPPGSTAVRSVEFSAPPGLIDPDRSRALVAGTDVYQHADLPNLPGAGDAASELAFALGRGQEGGVFRSHNVEAAWNDTSREMFLERLSHTLRQAGHTFLLAYAGHLIETPDDAFLTFPDTDPEHPLRTAVSIRELRSMLDGCPAQVKVLLLDTCAEDPYRTWSWFEPLSPNQNGWVLLTSVRRRGHKPLEMTRAITRALAAGDPGGPDYLPLTDLLGPRMKTVAVFRRGGPVPLVRNPAFVPGSAAEHDGTVKWFSSEKGYGFITLDDGREIFVHYSAIDMHGYRTLQEGQRVRLTIIENSKGLQASYVRPY</sequence>
<feature type="region of interest" description="Disordered" evidence="2">
    <location>
        <begin position="290"/>
        <end position="313"/>
    </location>
</feature>
<dbReference type="EMBL" id="JASJUS010000016">
    <property type="protein sequence ID" value="MDL2078474.1"/>
    <property type="molecule type" value="Genomic_DNA"/>
</dbReference>
<keyword evidence="5" id="KW-1185">Reference proteome</keyword>
<dbReference type="InterPro" id="IPR050181">
    <property type="entry name" value="Cold_shock_domain"/>
</dbReference>
<dbReference type="PANTHER" id="PTHR11544">
    <property type="entry name" value="COLD SHOCK DOMAIN CONTAINING PROTEINS"/>
    <property type="match status" value="1"/>
</dbReference>
<evidence type="ECO:0000259" key="3">
    <source>
        <dbReference type="PROSITE" id="PS51857"/>
    </source>
</evidence>
<dbReference type="SUPFAM" id="SSF50494">
    <property type="entry name" value="Trypsin-like serine proteases"/>
    <property type="match status" value="1"/>
</dbReference>
<dbReference type="CDD" id="cd04458">
    <property type="entry name" value="CSP_CDS"/>
    <property type="match status" value="1"/>
</dbReference>
<dbReference type="InterPro" id="IPR012340">
    <property type="entry name" value="NA-bd_OB-fold"/>
</dbReference>
<dbReference type="Pfam" id="PF00313">
    <property type="entry name" value="CSD"/>
    <property type="match status" value="1"/>
</dbReference>
<evidence type="ECO:0000313" key="4">
    <source>
        <dbReference type="EMBL" id="MDL2078474.1"/>
    </source>
</evidence>
<dbReference type="InterPro" id="IPR009003">
    <property type="entry name" value="Peptidase_S1_PA"/>
</dbReference>
<dbReference type="SUPFAM" id="SSF50249">
    <property type="entry name" value="Nucleic acid-binding proteins"/>
    <property type="match status" value="1"/>
</dbReference>
<proteinExistence type="predicted"/>
<evidence type="ECO:0000256" key="1">
    <source>
        <dbReference type="RuleBase" id="RU000408"/>
    </source>
</evidence>
<reference evidence="4 5" key="1">
    <citation type="submission" date="2023-05" db="EMBL/GenBank/DDBJ databases">
        <title>Streptomyces fuscus sp. nov., a brown-black pigment producing actinomyces isolated from dry sand of Sea duck farm.</title>
        <authorList>
            <person name="Xie J."/>
            <person name="Shen N."/>
        </authorList>
    </citation>
    <scope>NUCLEOTIDE SEQUENCE [LARGE SCALE GENOMIC DNA]</scope>
    <source>
        <strain evidence="4 5">GXMU-J15</strain>
    </source>
</reference>